<comment type="caution">
    <text evidence="11">The sequence shown here is derived from an EMBL/GenBank/DDBJ whole genome shotgun (WGS) entry which is preliminary data.</text>
</comment>
<evidence type="ECO:0000256" key="9">
    <source>
        <dbReference type="ARBA" id="ARBA00031636"/>
    </source>
</evidence>
<sequence length="458" mass="48327">MNASLPVFSTNLRRVLALGLPLAGSHLAQFMLAVTDTIMLGWYGVVDLAAGVLGAALFFAVFTFGTGFANAVMPMVATAASSGQETEVRRATRMGLWLSIAFGLGALPVFWFSGALLTLLGQPEDVIPLAEAYMRLLGFSLVPALIVMVLKNYLAALGHTQVALWITVAAVVLNIGLNWVLIFGNLGMPEMGVRGAAIATIAVNLVTAGALALYCALQPALKRYTLFQRFWRADWQAMGQVWRLGWPIGVALVAETALFSAATVMVGWIGTHELAAHGIALEISAMLFMVHLGFSNAATVLVGRARGKRDQAGLRAGATVAVAVSMAFATATMILYFAAGPFLVGLFLSPDEPARATIIVIGASFLIVAAVFQLADGAQVMAMGLLRGVQDTRVPMLIAAFSYWGVGLPASYLFGIVLGWGGEGVWAGLVVGLSVAAVLLMLRFWRGPGRADAQPWAK</sequence>
<dbReference type="GO" id="GO:0042910">
    <property type="term" value="F:xenobiotic transmembrane transporter activity"/>
    <property type="evidence" value="ECO:0007669"/>
    <property type="project" value="InterPro"/>
</dbReference>
<feature type="transmembrane region" description="Helical" evidence="10">
    <location>
        <begin position="241"/>
        <end position="269"/>
    </location>
</feature>
<evidence type="ECO:0000256" key="6">
    <source>
        <dbReference type="ARBA" id="ARBA00022989"/>
    </source>
</evidence>
<feature type="transmembrane region" description="Helical" evidence="10">
    <location>
        <begin position="356"/>
        <end position="375"/>
    </location>
</feature>
<evidence type="ECO:0000313" key="11">
    <source>
        <dbReference type="EMBL" id="PZX42153.1"/>
    </source>
</evidence>
<dbReference type="GO" id="GO:0006811">
    <property type="term" value="P:monoatomic ion transport"/>
    <property type="evidence" value="ECO:0007669"/>
    <property type="project" value="UniProtKB-KW"/>
</dbReference>
<evidence type="ECO:0000256" key="10">
    <source>
        <dbReference type="SAM" id="Phobius"/>
    </source>
</evidence>
<keyword evidence="12" id="KW-1185">Reference proteome</keyword>
<dbReference type="GO" id="GO:0005886">
    <property type="term" value="C:plasma membrane"/>
    <property type="evidence" value="ECO:0007669"/>
    <property type="project" value="UniProtKB-SubCell"/>
</dbReference>
<feature type="transmembrane region" description="Helical" evidence="10">
    <location>
        <begin position="275"/>
        <end position="302"/>
    </location>
</feature>
<dbReference type="InterPro" id="IPR002528">
    <property type="entry name" value="MATE_fam"/>
</dbReference>
<reference evidence="11 12" key="1">
    <citation type="submission" date="2018-06" db="EMBL/GenBank/DDBJ databases">
        <title>Genomic Encyclopedia of Archaeal and Bacterial Type Strains, Phase II (KMG-II): from individual species to whole genera.</title>
        <authorList>
            <person name="Goeker M."/>
        </authorList>
    </citation>
    <scope>NUCLEOTIDE SEQUENCE [LARGE SCALE GENOMIC DNA]</scope>
    <source>
        <strain evidence="11 12">DSM 13087</strain>
    </source>
</reference>
<evidence type="ECO:0000256" key="5">
    <source>
        <dbReference type="ARBA" id="ARBA00022692"/>
    </source>
</evidence>
<evidence type="ECO:0000256" key="3">
    <source>
        <dbReference type="ARBA" id="ARBA00022449"/>
    </source>
</evidence>
<keyword evidence="7" id="KW-0406">Ion transport</keyword>
<dbReference type="GO" id="GO:0015297">
    <property type="term" value="F:antiporter activity"/>
    <property type="evidence" value="ECO:0007669"/>
    <property type="project" value="UniProtKB-KW"/>
</dbReference>
<keyword evidence="3" id="KW-0050">Antiport</keyword>
<feature type="transmembrane region" description="Helical" evidence="10">
    <location>
        <begin position="314"/>
        <end position="336"/>
    </location>
</feature>
<name>A0A2W7Q2G6_9RHOB</name>
<protein>
    <recommendedName>
        <fullName evidence="9">Multidrug-efflux transporter</fullName>
    </recommendedName>
</protein>
<feature type="transmembrane region" description="Helical" evidence="10">
    <location>
        <begin position="132"/>
        <end position="150"/>
    </location>
</feature>
<feature type="transmembrane region" description="Helical" evidence="10">
    <location>
        <begin position="94"/>
        <end position="120"/>
    </location>
</feature>
<dbReference type="InterPro" id="IPR048279">
    <property type="entry name" value="MdtK-like"/>
</dbReference>
<evidence type="ECO:0000256" key="2">
    <source>
        <dbReference type="ARBA" id="ARBA00022448"/>
    </source>
</evidence>
<feature type="transmembrane region" description="Helical" evidence="10">
    <location>
        <begin position="49"/>
        <end position="73"/>
    </location>
</feature>
<dbReference type="RefSeq" id="WP_071469399.1">
    <property type="nucleotide sequence ID" value="NZ_MEHT01000012.1"/>
</dbReference>
<dbReference type="InterPro" id="IPR050222">
    <property type="entry name" value="MATE_MdtK"/>
</dbReference>
<keyword evidence="4" id="KW-1003">Cell membrane</keyword>
<feature type="transmembrane region" description="Helical" evidence="10">
    <location>
        <begin position="162"/>
        <end position="184"/>
    </location>
</feature>
<evidence type="ECO:0000256" key="8">
    <source>
        <dbReference type="ARBA" id="ARBA00023136"/>
    </source>
</evidence>
<evidence type="ECO:0000256" key="7">
    <source>
        <dbReference type="ARBA" id="ARBA00023065"/>
    </source>
</evidence>
<dbReference type="PANTHER" id="PTHR43298:SF2">
    <property type="entry name" value="FMN_FAD EXPORTER YEEO-RELATED"/>
    <property type="match status" value="1"/>
</dbReference>
<keyword evidence="5 10" id="KW-0812">Transmembrane</keyword>
<dbReference type="STRING" id="121821.GCA_001870675_00547"/>
<dbReference type="EMBL" id="QKZQ01000009">
    <property type="protein sequence ID" value="PZX42153.1"/>
    <property type="molecule type" value="Genomic_DNA"/>
</dbReference>
<dbReference type="CDD" id="cd13131">
    <property type="entry name" value="MATE_NorM_like"/>
    <property type="match status" value="1"/>
</dbReference>
<evidence type="ECO:0000256" key="1">
    <source>
        <dbReference type="ARBA" id="ARBA00004429"/>
    </source>
</evidence>
<dbReference type="NCBIfam" id="TIGR00797">
    <property type="entry name" value="matE"/>
    <property type="match status" value="1"/>
</dbReference>
<dbReference type="Pfam" id="PF01554">
    <property type="entry name" value="MatE"/>
    <property type="match status" value="2"/>
</dbReference>
<evidence type="ECO:0000256" key="4">
    <source>
        <dbReference type="ARBA" id="ARBA00022475"/>
    </source>
</evidence>
<organism evidence="11 12">
    <name type="scientific">Roseinatronobacter thiooxidans</name>
    <dbReference type="NCBI Taxonomy" id="121821"/>
    <lineage>
        <taxon>Bacteria</taxon>
        <taxon>Pseudomonadati</taxon>
        <taxon>Pseudomonadota</taxon>
        <taxon>Alphaproteobacteria</taxon>
        <taxon>Rhodobacterales</taxon>
        <taxon>Paracoccaceae</taxon>
        <taxon>Roseinatronobacter</taxon>
    </lineage>
</organism>
<accession>A0A2W7Q2G6</accession>
<evidence type="ECO:0000313" key="12">
    <source>
        <dbReference type="Proteomes" id="UP000249364"/>
    </source>
</evidence>
<feature type="transmembrane region" description="Helical" evidence="10">
    <location>
        <begin position="396"/>
        <end position="420"/>
    </location>
</feature>
<keyword evidence="8 10" id="KW-0472">Membrane</keyword>
<gene>
    <name evidence="11" type="ORF">LY56_02142</name>
</gene>
<dbReference type="Proteomes" id="UP000249364">
    <property type="component" value="Unassembled WGS sequence"/>
</dbReference>
<dbReference type="AlphaFoldDB" id="A0A2W7Q2G6"/>
<keyword evidence="6 10" id="KW-1133">Transmembrane helix</keyword>
<proteinExistence type="predicted"/>
<dbReference type="OrthoDB" id="9780160at2"/>
<feature type="transmembrane region" description="Helical" evidence="10">
    <location>
        <begin position="196"/>
        <end position="221"/>
    </location>
</feature>
<comment type="subcellular location">
    <subcellularLocation>
        <location evidence="1">Cell inner membrane</location>
        <topology evidence="1">Multi-pass membrane protein</topology>
    </subcellularLocation>
</comment>
<dbReference type="PIRSF" id="PIRSF006603">
    <property type="entry name" value="DinF"/>
    <property type="match status" value="1"/>
</dbReference>
<keyword evidence="2" id="KW-0813">Transport</keyword>
<dbReference type="PANTHER" id="PTHR43298">
    <property type="entry name" value="MULTIDRUG RESISTANCE PROTEIN NORM-RELATED"/>
    <property type="match status" value="1"/>
</dbReference>
<feature type="transmembrane region" description="Helical" evidence="10">
    <location>
        <begin position="426"/>
        <end position="445"/>
    </location>
</feature>